<keyword evidence="3" id="KW-1185">Reference proteome</keyword>
<feature type="region of interest" description="Disordered" evidence="1">
    <location>
        <begin position="352"/>
        <end position="486"/>
    </location>
</feature>
<feature type="compositionally biased region" description="Basic and acidic residues" evidence="1">
    <location>
        <begin position="429"/>
        <end position="459"/>
    </location>
</feature>
<feature type="compositionally biased region" description="Acidic residues" evidence="1">
    <location>
        <begin position="23"/>
        <end position="39"/>
    </location>
</feature>
<feature type="compositionally biased region" description="Polar residues" evidence="1">
    <location>
        <begin position="463"/>
        <end position="486"/>
    </location>
</feature>
<feature type="compositionally biased region" description="Basic and acidic residues" evidence="1">
    <location>
        <begin position="211"/>
        <end position="240"/>
    </location>
</feature>
<evidence type="ECO:0000313" key="3">
    <source>
        <dbReference type="Proteomes" id="UP000827092"/>
    </source>
</evidence>
<protein>
    <submittedName>
        <fullName evidence="2">Uncharacterized protein</fullName>
    </submittedName>
</protein>
<sequence>MSNNLKNNAYGRIQNRHYSSGYEGDESCDELLIDTEDPTEGAKAVGPTKSASETMMEVNFPEDKFSERHLRNSEGLLPRSSHVSRGIADYSDLDFVNEISAKFSRLNTSPKMFGGHDLNPSTCHSDNFESLEQKSQHFTGKKSNIKRKQHEQFRKSPRFETRGLFPETPDDFCTKFKTLQGSNEKLITLDNVRDIKLKSKDLSGLNNHGFASEKKQQKQVSKNKDISFKNVAKPDTRISRNCETAGETSKKYKSPNSASNSSYGFTKNKMAENDKVKVRTEKYNRRIKEKTVSNISEDTNAKASNEVMRVNNSRIEITPKRPNLKNRRISLPAMQGSLSDIDTIPFDRRNSLSFGLPNPKKLPISKVTQSSKFSKKRLASSPIKNLTPIVGPQQTTSTKRRTDSQPDEPSSKFRKRCLSSTDAEEGDITDIRHRVRSSSDGETHESVSNESSTRKRVVDDIATTASGETQYTSKKLRQNHNINPMQ</sequence>
<dbReference type="Proteomes" id="UP000827092">
    <property type="component" value="Unassembled WGS sequence"/>
</dbReference>
<name>A0AAV6V6W2_9ARAC</name>
<organism evidence="2 3">
    <name type="scientific">Oedothorax gibbosus</name>
    <dbReference type="NCBI Taxonomy" id="931172"/>
    <lineage>
        <taxon>Eukaryota</taxon>
        <taxon>Metazoa</taxon>
        <taxon>Ecdysozoa</taxon>
        <taxon>Arthropoda</taxon>
        <taxon>Chelicerata</taxon>
        <taxon>Arachnida</taxon>
        <taxon>Araneae</taxon>
        <taxon>Araneomorphae</taxon>
        <taxon>Entelegynae</taxon>
        <taxon>Araneoidea</taxon>
        <taxon>Linyphiidae</taxon>
        <taxon>Erigoninae</taxon>
        <taxon>Oedothorax</taxon>
    </lineage>
</organism>
<reference evidence="2 3" key="1">
    <citation type="journal article" date="2022" name="Nat. Ecol. Evol.">
        <title>A masculinizing supergene underlies an exaggerated male reproductive morph in a spider.</title>
        <authorList>
            <person name="Hendrickx F."/>
            <person name="De Corte Z."/>
            <person name="Sonet G."/>
            <person name="Van Belleghem S.M."/>
            <person name="Kostlbacher S."/>
            <person name="Vangestel C."/>
        </authorList>
    </citation>
    <scope>NUCLEOTIDE SEQUENCE [LARGE SCALE GENOMIC DNA]</scope>
    <source>
        <strain evidence="2">W744_W776</strain>
    </source>
</reference>
<feature type="region of interest" description="Disordered" evidence="1">
    <location>
        <begin position="203"/>
        <end position="266"/>
    </location>
</feature>
<comment type="caution">
    <text evidence="2">The sequence shown here is derived from an EMBL/GenBank/DDBJ whole genome shotgun (WGS) entry which is preliminary data.</text>
</comment>
<evidence type="ECO:0000256" key="1">
    <source>
        <dbReference type="SAM" id="MobiDB-lite"/>
    </source>
</evidence>
<dbReference type="AlphaFoldDB" id="A0AAV6V6W2"/>
<proteinExistence type="predicted"/>
<feature type="compositionally biased region" description="Polar residues" evidence="1">
    <location>
        <begin position="254"/>
        <end position="265"/>
    </location>
</feature>
<feature type="region of interest" description="Disordered" evidence="1">
    <location>
        <begin position="1"/>
        <end position="55"/>
    </location>
</feature>
<accession>A0AAV6V6W2</accession>
<dbReference type="EMBL" id="JAFNEN010000141">
    <property type="protein sequence ID" value="KAG8192319.1"/>
    <property type="molecule type" value="Genomic_DNA"/>
</dbReference>
<evidence type="ECO:0000313" key="2">
    <source>
        <dbReference type="EMBL" id="KAG8192319.1"/>
    </source>
</evidence>
<gene>
    <name evidence="2" type="ORF">JTE90_002140</name>
</gene>